<dbReference type="Proteomes" id="UP000515158">
    <property type="component" value="Unplaced"/>
</dbReference>
<evidence type="ECO:0000313" key="2">
    <source>
        <dbReference type="Proteomes" id="UP000515158"/>
    </source>
</evidence>
<name>A0A6P8YCK4_THRPL</name>
<dbReference type="GeneID" id="117639740"/>
<feature type="region of interest" description="Disordered" evidence="1">
    <location>
        <begin position="159"/>
        <end position="185"/>
    </location>
</feature>
<accession>A0A6P8YCK4</accession>
<gene>
    <name evidence="3" type="primary">LOC117639740</name>
</gene>
<dbReference type="KEGG" id="tpal:117639740"/>
<protein>
    <submittedName>
        <fullName evidence="3">Uncharacterized protein LOC117639740</fullName>
    </submittedName>
</protein>
<dbReference type="InParanoid" id="A0A6P8YCK4"/>
<reference evidence="3" key="1">
    <citation type="submission" date="2025-08" db="UniProtKB">
        <authorList>
            <consortium name="RefSeq"/>
        </authorList>
    </citation>
    <scope>IDENTIFICATION</scope>
    <source>
        <tissue evidence="3">Total insect</tissue>
    </source>
</reference>
<dbReference type="AlphaFoldDB" id="A0A6P8YCK4"/>
<evidence type="ECO:0000313" key="3">
    <source>
        <dbReference type="RefSeq" id="XP_034231507.1"/>
    </source>
</evidence>
<organism evidence="3">
    <name type="scientific">Thrips palmi</name>
    <name type="common">Melon thrips</name>
    <dbReference type="NCBI Taxonomy" id="161013"/>
    <lineage>
        <taxon>Eukaryota</taxon>
        <taxon>Metazoa</taxon>
        <taxon>Ecdysozoa</taxon>
        <taxon>Arthropoda</taxon>
        <taxon>Hexapoda</taxon>
        <taxon>Insecta</taxon>
        <taxon>Pterygota</taxon>
        <taxon>Neoptera</taxon>
        <taxon>Paraneoptera</taxon>
        <taxon>Thysanoptera</taxon>
        <taxon>Terebrantia</taxon>
        <taxon>Thripoidea</taxon>
        <taxon>Thripidae</taxon>
        <taxon>Thrips</taxon>
    </lineage>
</organism>
<evidence type="ECO:0000256" key="1">
    <source>
        <dbReference type="SAM" id="MobiDB-lite"/>
    </source>
</evidence>
<keyword evidence="2" id="KW-1185">Reference proteome</keyword>
<proteinExistence type="predicted"/>
<dbReference type="RefSeq" id="XP_034231507.1">
    <property type="nucleotide sequence ID" value="XM_034375616.1"/>
</dbReference>
<sequence length="253" mass="28400">MNQRSSLHRPCCTNESIASPTALPTWKERCISQRRIQRCDFSEANVCRQIDEHIETICETAPEVAHAAQAVQPLHVWDTVKTNLQFLMDNCSGTWDRTCLDISVNLIDALQKRLPANVDRSQLAPCTPVKLQQRPQGIENIRTPDTVPRMAPDAIPLTPHNMRVTPQRTPQRKPAFHSTKNVAAKRSLTLGKPDQAESETILETLLSNGQRTLQKTDTTDMDDKIHDADLNVAVEKLSSVVLNFAGMKFTEED</sequence>